<comment type="caution">
    <text evidence="2">The sequence shown here is derived from an EMBL/GenBank/DDBJ whole genome shotgun (WGS) entry which is preliminary data.</text>
</comment>
<dbReference type="InterPro" id="IPR027417">
    <property type="entry name" value="P-loop_NTPase"/>
</dbReference>
<proteinExistence type="predicted"/>
<dbReference type="AlphaFoldDB" id="A0A0R1Q4L3"/>
<evidence type="ECO:0008006" key="4">
    <source>
        <dbReference type="Google" id="ProtNLM"/>
    </source>
</evidence>
<dbReference type="STRING" id="1423812.FD20_GL000576"/>
<dbReference type="EMBL" id="AZEG01000014">
    <property type="protein sequence ID" value="KRL37237.1"/>
    <property type="molecule type" value="Genomic_DNA"/>
</dbReference>
<evidence type="ECO:0000256" key="1">
    <source>
        <dbReference type="SAM" id="Coils"/>
    </source>
</evidence>
<keyword evidence="1" id="KW-0175">Coiled coil</keyword>
<organism evidence="2 3">
    <name type="scientific">Liquorilactobacillus uvarum DSM 19971</name>
    <dbReference type="NCBI Taxonomy" id="1423812"/>
    <lineage>
        <taxon>Bacteria</taxon>
        <taxon>Bacillati</taxon>
        <taxon>Bacillota</taxon>
        <taxon>Bacilli</taxon>
        <taxon>Lactobacillales</taxon>
        <taxon>Lactobacillaceae</taxon>
        <taxon>Liquorilactobacillus</taxon>
    </lineage>
</organism>
<reference evidence="2 3" key="1">
    <citation type="journal article" date="2015" name="Genome Announc.">
        <title>Expanding the biotechnology potential of lactobacilli through comparative genomics of 213 strains and associated genera.</title>
        <authorList>
            <person name="Sun Z."/>
            <person name="Harris H.M."/>
            <person name="McCann A."/>
            <person name="Guo C."/>
            <person name="Argimon S."/>
            <person name="Zhang W."/>
            <person name="Yang X."/>
            <person name="Jeffery I.B."/>
            <person name="Cooney J.C."/>
            <person name="Kagawa T.F."/>
            <person name="Liu W."/>
            <person name="Song Y."/>
            <person name="Salvetti E."/>
            <person name="Wrobel A."/>
            <person name="Rasinkangas P."/>
            <person name="Parkhill J."/>
            <person name="Rea M.C."/>
            <person name="O'Sullivan O."/>
            <person name="Ritari J."/>
            <person name="Douillard F.P."/>
            <person name="Paul Ross R."/>
            <person name="Yang R."/>
            <person name="Briner A.E."/>
            <person name="Felis G.E."/>
            <person name="de Vos W.M."/>
            <person name="Barrangou R."/>
            <person name="Klaenhammer T.R."/>
            <person name="Caufield P.W."/>
            <person name="Cui Y."/>
            <person name="Zhang H."/>
            <person name="O'Toole P.W."/>
        </authorList>
    </citation>
    <scope>NUCLEOTIDE SEQUENCE [LARGE SCALE GENOMIC DNA]</scope>
    <source>
        <strain evidence="2 3">DSM 19971</strain>
    </source>
</reference>
<gene>
    <name evidence="2" type="ORF">FD20_GL000576</name>
</gene>
<dbReference type="InterPro" id="IPR054787">
    <property type="entry name" value="TrlF_ATPase"/>
</dbReference>
<protein>
    <recommendedName>
        <fullName evidence="4">ATPase AAA-type core domain-containing protein</fullName>
    </recommendedName>
</protein>
<dbReference type="PATRIC" id="fig|1423812.3.peg.618"/>
<dbReference type="Gene3D" id="3.40.50.300">
    <property type="entry name" value="P-loop containing nucleotide triphosphate hydrolases"/>
    <property type="match status" value="2"/>
</dbReference>
<keyword evidence="3" id="KW-1185">Reference proteome</keyword>
<accession>A0A0R1Q4L3</accession>
<evidence type="ECO:0000313" key="2">
    <source>
        <dbReference type="EMBL" id="KRL37237.1"/>
    </source>
</evidence>
<dbReference type="NCBIfam" id="NF045780">
    <property type="entry name" value="TrlF_fam_ATP"/>
    <property type="match status" value="1"/>
</dbReference>
<feature type="coiled-coil region" evidence="1">
    <location>
        <begin position="440"/>
        <end position="503"/>
    </location>
</feature>
<dbReference type="Proteomes" id="UP000051155">
    <property type="component" value="Unassembled WGS sequence"/>
</dbReference>
<evidence type="ECO:0000313" key="3">
    <source>
        <dbReference type="Proteomes" id="UP000051155"/>
    </source>
</evidence>
<dbReference type="SUPFAM" id="SSF52540">
    <property type="entry name" value="P-loop containing nucleoside triphosphate hydrolases"/>
    <property type="match status" value="1"/>
</dbReference>
<name>A0A0R1Q4L3_9LACO</name>
<sequence length="872" mass="100900">MNDNFKDQNGSQTDKELVWKKYCAELNNYGADVLGITDYFSAKNFFKLKRNRSNWGLNDNITLFPNVEIRVSDLVSKKREDSHKSTSYVNIHLIFRPDEQKECIEKFLRGLSISKSNGQNINFADDLEEIIKDNNFGYLPTTDSVKKSLRDTFGNNYKEKVLMMIPNSGDGINLKDGNGSSNGKDFVRGNIDFLQARTQNAYHDKLYALNPENNYKNIYASVTGCDAHSIEKIKDFPEASRTWIKAMKTFEGLKQITYEPDLRIKIQANKPEPPVKSKIIKTLELPSEKFGIKKLEFSDGLNTIIGGRSSGKSVLLSIISKLSSNVQHFKSDNSNYDNLINNLSENCVLKYADDTIPCGEEGVKFIYQDGLQEIARSDDKRNKFIEGTLYRITDISKIKEKIETYQRKKHDSIVLKINQFKELNIKIKEQTSKISSQQPIRTLEGNIDKLKKNIQVLQEQIEDIDQKSIDTMIQKIYDFESQIKDTQKDIDELSLILDNVEIQLNPQSQQYTRDVTKQVFEIFKSKIDKLNQDFAKYVDDRIQEKKLFIEDKNNLIQKSKKAPIYEQYTNLQEQSPELKKFQESLTKQQHSLRVVEDANNELKKLNSSRFALFNDLVNEIDFGDSLTTHDLYKVDDKNLNFQIISSINTDKFISLVQSNFKTGRGTFKNEIEAGIIDIDNPNSINAESIKKMMMQCLKLEINSINEDNPYRANLNLYSWFEQFSNMDFIQTKYNITYKGQEFHTMSEGKQAFILLMLQLSLDKDDRPFLIDQPEDELDNKAIYEELVSYLREQKQHRQLFIVTHNANVLVGGDSECVILAEEMTKEGIPGYQFCYRQGSIEDSNMQNAICEVLEGGEKAFKKREERYNFSRH</sequence>